<evidence type="ECO:0000256" key="4">
    <source>
        <dbReference type="ARBA" id="ARBA00022597"/>
    </source>
</evidence>
<dbReference type="Gene3D" id="3.40.50.510">
    <property type="entry name" value="Phosphotransferase system, mannose-type IIA component"/>
    <property type="match status" value="1"/>
</dbReference>
<evidence type="ECO:0000256" key="6">
    <source>
        <dbReference type="ARBA" id="ARBA00022683"/>
    </source>
</evidence>
<protein>
    <submittedName>
        <fullName evidence="9">EIIAB-Man</fullName>
    </submittedName>
</protein>
<evidence type="ECO:0000313" key="9">
    <source>
        <dbReference type="EMBL" id="STQ78345.1"/>
    </source>
</evidence>
<gene>
    <name evidence="9" type="primary">manX_1</name>
    <name evidence="9" type="ORF">NCTC8105_00365</name>
</gene>
<dbReference type="PANTHER" id="PTHR33799">
    <property type="entry name" value="PTS PERMEASE-RELATED-RELATED"/>
    <property type="match status" value="1"/>
</dbReference>
<proteinExistence type="predicted"/>
<evidence type="ECO:0000256" key="1">
    <source>
        <dbReference type="ARBA" id="ARBA00004496"/>
    </source>
</evidence>
<feature type="domain" description="PTS EIIA type-4" evidence="8">
    <location>
        <begin position="1"/>
        <end position="125"/>
    </location>
</feature>
<keyword evidence="4" id="KW-0762">Sugar transport</keyword>
<dbReference type="InterPro" id="IPR036662">
    <property type="entry name" value="PTS_EIIA_man-typ_sf"/>
</dbReference>
<keyword evidence="6" id="KW-0598">Phosphotransferase system</keyword>
<dbReference type="GO" id="GO:0016020">
    <property type="term" value="C:membrane"/>
    <property type="evidence" value="ECO:0007669"/>
    <property type="project" value="InterPro"/>
</dbReference>
<dbReference type="InterPro" id="IPR004701">
    <property type="entry name" value="PTS_EIIA_man-typ"/>
</dbReference>
<evidence type="ECO:0000256" key="2">
    <source>
        <dbReference type="ARBA" id="ARBA00022448"/>
    </source>
</evidence>
<dbReference type="GO" id="GO:0016301">
    <property type="term" value="F:kinase activity"/>
    <property type="evidence" value="ECO:0007669"/>
    <property type="project" value="UniProtKB-KW"/>
</dbReference>
<evidence type="ECO:0000259" key="8">
    <source>
        <dbReference type="PROSITE" id="PS51096"/>
    </source>
</evidence>
<dbReference type="NCBIfam" id="NF040761">
    <property type="entry name" value="AgaF"/>
    <property type="match status" value="1"/>
</dbReference>
<evidence type="ECO:0000256" key="5">
    <source>
        <dbReference type="ARBA" id="ARBA00022679"/>
    </source>
</evidence>
<dbReference type="Proteomes" id="UP000254821">
    <property type="component" value="Unassembled WGS sequence"/>
</dbReference>
<dbReference type="RefSeq" id="WP_043490412.1">
    <property type="nucleotide sequence ID" value="NZ_CALJTU010000039.1"/>
</dbReference>
<dbReference type="InterPro" id="IPR033887">
    <property type="entry name" value="PTS_IIA_man"/>
</dbReference>
<keyword evidence="5" id="KW-0808">Transferase</keyword>
<organism evidence="9 10">
    <name type="scientific">Hafnia alvei</name>
    <dbReference type="NCBI Taxonomy" id="569"/>
    <lineage>
        <taxon>Bacteria</taxon>
        <taxon>Pseudomonadati</taxon>
        <taxon>Pseudomonadota</taxon>
        <taxon>Gammaproteobacteria</taxon>
        <taxon>Enterobacterales</taxon>
        <taxon>Hafniaceae</taxon>
        <taxon>Hafnia</taxon>
    </lineage>
</organism>
<accession>A0A377PDM6</accession>
<evidence type="ECO:0000256" key="7">
    <source>
        <dbReference type="ARBA" id="ARBA00022777"/>
    </source>
</evidence>
<dbReference type="EMBL" id="UGHP01000001">
    <property type="protein sequence ID" value="STQ78345.1"/>
    <property type="molecule type" value="Genomic_DNA"/>
</dbReference>
<name>A0A377PDM6_HAFAL</name>
<evidence type="ECO:0000313" key="10">
    <source>
        <dbReference type="Proteomes" id="UP000254821"/>
    </source>
</evidence>
<dbReference type="GO" id="GO:0005737">
    <property type="term" value="C:cytoplasm"/>
    <property type="evidence" value="ECO:0007669"/>
    <property type="project" value="UniProtKB-SubCell"/>
</dbReference>
<comment type="subcellular location">
    <subcellularLocation>
        <location evidence="1">Cytoplasm</location>
    </subcellularLocation>
</comment>
<dbReference type="SUPFAM" id="SSF53062">
    <property type="entry name" value="PTS system fructose IIA component-like"/>
    <property type="match status" value="1"/>
</dbReference>
<sequence length="146" mass="15824">MISLIITGHGHFASGLFSAVEQVIGPQEQCIAVDFPPEMSTQQLDEKLTQALASLPQQDGVLFFTDLLGGSPFRSSVLLSQTLEHSDVVAGTNMQMLAEMLMERDDISSIETFVTQALACGQQGMLSFKQKQRETTPSLSSDEDGI</sequence>
<keyword evidence="3" id="KW-0963">Cytoplasm</keyword>
<dbReference type="Pfam" id="PF03610">
    <property type="entry name" value="EIIA-man"/>
    <property type="match status" value="1"/>
</dbReference>
<dbReference type="PANTHER" id="PTHR33799:SF1">
    <property type="entry name" value="PTS SYSTEM MANNOSE-SPECIFIC EIIAB COMPONENT-RELATED"/>
    <property type="match status" value="1"/>
</dbReference>
<dbReference type="CDD" id="cd00006">
    <property type="entry name" value="PTS_IIA_man"/>
    <property type="match status" value="1"/>
</dbReference>
<dbReference type="PROSITE" id="PS51096">
    <property type="entry name" value="PTS_EIIA_TYPE_4"/>
    <property type="match status" value="1"/>
</dbReference>
<dbReference type="AlphaFoldDB" id="A0A377PDM6"/>
<evidence type="ECO:0000256" key="3">
    <source>
        <dbReference type="ARBA" id="ARBA00022490"/>
    </source>
</evidence>
<reference evidence="9 10" key="1">
    <citation type="submission" date="2018-06" db="EMBL/GenBank/DDBJ databases">
        <authorList>
            <consortium name="Pathogen Informatics"/>
            <person name="Doyle S."/>
        </authorList>
    </citation>
    <scope>NUCLEOTIDE SEQUENCE [LARGE SCALE GENOMIC DNA]</scope>
    <source>
        <strain evidence="9 10">NCTC8105</strain>
    </source>
</reference>
<keyword evidence="7" id="KW-0418">Kinase</keyword>
<dbReference type="GO" id="GO:0009401">
    <property type="term" value="P:phosphoenolpyruvate-dependent sugar phosphotransferase system"/>
    <property type="evidence" value="ECO:0007669"/>
    <property type="project" value="UniProtKB-KW"/>
</dbReference>
<dbReference type="InterPro" id="IPR051471">
    <property type="entry name" value="Bacterial_PTS_sugar_comp"/>
</dbReference>
<keyword evidence="2" id="KW-0813">Transport</keyword>